<dbReference type="Proteomes" id="UP000694541">
    <property type="component" value="Unplaced"/>
</dbReference>
<dbReference type="EC" id="2.3.2.27" evidence="2"/>
<dbReference type="PANTHER" id="PTHR46077">
    <property type="entry name" value="E3 UBIQUITIN-PROTEIN LIGASE TOPORS"/>
    <property type="match status" value="1"/>
</dbReference>
<dbReference type="SUPFAM" id="SSF57850">
    <property type="entry name" value="RING/U-box"/>
    <property type="match status" value="1"/>
</dbReference>
<name>A0A8B9MF30_9AVES</name>
<protein>
    <recommendedName>
        <fullName evidence="2">RING-type E3 ubiquitin transferase</fullName>
        <ecNumber evidence="2">2.3.2.27</ecNumber>
    </recommendedName>
</protein>
<reference evidence="11" key="2">
    <citation type="submission" date="2025-09" db="UniProtKB">
        <authorList>
            <consortium name="Ensembl"/>
        </authorList>
    </citation>
    <scope>IDENTIFICATION</scope>
</reference>
<accession>A0A8B9MF30</accession>
<keyword evidence="5 9" id="KW-0863">Zinc-finger</keyword>
<sequence length="99" mass="11352">ADEQPAECSQCPICLGCIEDAAYMVVCLQPFCFACIKDWARSRARCPLCRQPFDLLMHSVQADNDYKEYVVPFQQLSTMQPLTHFPHPVGWGRKSEKKK</sequence>
<keyword evidence="7" id="KW-0805">Transcription regulation</keyword>
<evidence type="ECO:0000256" key="1">
    <source>
        <dbReference type="ARBA" id="ARBA00000900"/>
    </source>
</evidence>
<evidence type="ECO:0000256" key="8">
    <source>
        <dbReference type="ARBA" id="ARBA00023163"/>
    </source>
</evidence>
<dbReference type="GO" id="GO:0000209">
    <property type="term" value="P:protein polyubiquitination"/>
    <property type="evidence" value="ECO:0007669"/>
    <property type="project" value="TreeGrafter"/>
</dbReference>
<organism evidence="11 12">
    <name type="scientific">Accipiter nisus</name>
    <name type="common">Eurasian sparrowhawk</name>
    <dbReference type="NCBI Taxonomy" id="211598"/>
    <lineage>
        <taxon>Eukaryota</taxon>
        <taxon>Metazoa</taxon>
        <taxon>Chordata</taxon>
        <taxon>Craniata</taxon>
        <taxon>Vertebrata</taxon>
        <taxon>Euteleostomi</taxon>
        <taxon>Archelosauria</taxon>
        <taxon>Archosauria</taxon>
        <taxon>Dinosauria</taxon>
        <taxon>Saurischia</taxon>
        <taxon>Theropoda</taxon>
        <taxon>Coelurosauria</taxon>
        <taxon>Aves</taxon>
        <taxon>Neognathae</taxon>
        <taxon>Neoaves</taxon>
        <taxon>Telluraves</taxon>
        <taxon>Accipitrimorphae</taxon>
        <taxon>Accipitriformes</taxon>
        <taxon>Accipitridae</taxon>
        <taxon>Accipitrinae</taxon>
        <taxon>Accipiter</taxon>
    </lineage>
</organism>
<evidence type="ECO:0000313" key="12">
    <source>
        <dbReference type="Proteomes" id="UP000694541"/>
    </source>
</evidence>
<evidence type="ECO:0000259" key="10">
    <source>
        <dbReference type="PROSITE" id="PS50089"/>
    </source>
</evidence>
<keyword evidence="12" id="KW-1185">Reference proteome</keyword>
<evidence type="ECO:0000256" key="9">
    <source>
        <dbReference type="PROSITE-ProRule" id="PRU00175"/>
    </source>
</evidence>
<feature type="domain" description="RING-type" evidence="10">
    <location>
        <begin position="11"/>
        <end position="50"/>
    </location>
</feature>
<comment type="catalytic activity">
    <reaction evidence="1">
        <text>S-ubiquitinyl-[E2 ubiquitin-conjugating enzyme]-L-cysteine + [acceptor protein]-L-lysine = [E2 ubiquitin-conjugating enzyme]-L-cysteine + N(6)-ubiquitinyl-[acceptor protein]-L-lysine.</text>
        <dbReference type="EC" id="2.3.2.27"/>
    </reaction>
</comment>
<evidence type="ECO:0000256" key="3">
    <source>
        <dbReference type="ARBA" id="ARBA00022679"/>
    </source>
</evidence>
<evidence type="ECO:0000256" key="2">
    <source>
        <dbReference type="ARBA" id="ARBA00012483"/>
    </source>
</evidence>
<evidence type="ECO:0000256" key="7">
    <source>
        <dbReference type="ARBA" id="ARBA00023015"/>
    </source>
</evidence>
<dbReference type="GO" id="GO:0061630">
    <property type="term" value="F:ubiquitin protein ligase activity"/>
    <property type="evidence" value="ECO:0007669"/>
    <property type="project" value="UniProtKB-EC"/>
</dbReference>
<keyword evidence="4" id="KW-0479">Metal-binding</keyword>
<evidence type="ECO:0000256" key="6">
    <source>
        <dbReference type="ARBA" id="ARBA00022833"/>
    </source>
</evidence>
<keyword evidence="8" id="KW-0804">Transcription</keyword>
<reference evidence="11" key="1">
    <citation type="submission" date="2025-08" db="UniProtKB">
        <authorList>
            <consortium name="Ensembl"/>
        </authorList>
    </citation>
    <scope>IDENTIFICATION</scope>
</reference>
<dbReference type="PROSITE" id="PS50089">
    <property type="entry name" value="ZF_RING_2"/>
    <property type="match status" value="1"/>
</dbReference>
<dbReference type="Gene3D" id="3.30.40.10">
    <property type="entry name" value="Zinc/RING finger domain, C3HC4 (zinc finger)"/>
    <property type="match status" value="1"/>
</dbReference>
<dbReference type="GO" id="GO:0008270">
    <property type="term" value="F:zinc ion binding"/>
    <property type="evidence" value="ECO:0007669"/>
    <property type="project" value="UniProtKB-KW"/>
</dbReference>
<evidence type="ECO:0000256" key="5">
    <source>
        <dbReference type="ARBA" id="ARBA00022771"/>
    </source>
</evidence>
<evidence type="ECO:0000256" key="4">
    <source>
        <dbReference type="ARBA" id="ARBA00022723"/>
    </source>
</evidence>
<dbReference type="Pfam" id="PF13639">
    <property type="entry name" value="zf-RING_2"/>
    <property type="match status" value="1"/>
</dbReference>
<dbReference type="GO" id="GO:0006513">
    <property type="term" value="P:protein monoubiquitination"/>
    <property type="evidence" value="ECO:0007669"/>
    <property type="project" value="TreeGrafter"/>
</dbReference>
<keyword evidence="6" id="KW-0862">Zinc</keyword>
<dbReference type="PANTHER" id="PTHR46077:SF1">
    <property type="entry name" value="TOP1 BINDING ARGININE_SERINE RICH PROTEIN, E3 UBIQUITIN LIGASE"/>
    <property type="match status" value="1"/>
</dbReference>
<evidence type="ECO:0000313" key="11">
    <source>
        <dbReference type="Ensembl" id="ENSANIP00000007272.1"/>
    </source>
</evidence>
<dbReference type="AlphaFoldDB" id="A0A8B9MF30"/>
<dbReference type="Ensembl" id="ENSANIT00000007519.1">
    <property type="protein sequence ID" value="ENSANIP00000007272.1"/>
    <property type="gene ID" value="ENSANIG00000004946.1"/>
</dbReference>
<dbReference type="InterPro" id="IPR013083">
    <property type="entry name" value="Znf_RING/FYVE/PHD"/>
</dbReference>
<dbReference type="InterPro" id="IPR001841">
    <property type="entry name" value="Znf_RING"/>
</dbReference>
<proteinExistence type="predicted"/>
<keyword evidence="3" id="KW-0808">Transferase</keyword>